<gene>
    <name evidence="2" type="ORF">OKIOD_LOCUS11019</name>
</gene>
<proteinExistence type="predicted"/>
<protein>
    <submittedName>
        <fullName evidence="2">Oidioi.mRNA.OKI2018_I69.chr1.g2254.t1.cds</fullName>
    </submittedName>
</protein>
<keyword evidence="3" id="KW-1185">Reference proteome</keyword>
<accession>A0ABN7SUH0</accession>
<reference evidence="2 3" key="1">
    <citation type="submission" date="2021-04" db="EMBL/GenBank/DDBJ databases">
        <authorList>
            <person name="Bliznina A."/>
        </authorList>
    </citation>
    <scope>NUCLEOTIDE SEQUENCE [LARGE SCALE GENOMIC DNA]</scope>
</reference>
<organism evidence="2 3">
    <name type="scientific">Oikopleura dioica</name>
    <name type="common">Tunicate</name>
    <dbReference type="NCBI Taxonomy" id="34765"/>
    <lineage>
        <taxon>Eukaryota</taxon>
        <taxon>Metazoa</taxon>
        <taxon>Chordata</taxon>
        <taxon>Tunicata</taxon>
        <taxon>Appendicularia</taxon>
        <taxon>Copelata</taxon>
        <taxon>Oikopleuridae</taxon>
        <taxon>Oikopleura</taxon>
    </lineage>
</organism>
<name>A0ABN7SUH0_OIKDI</name>
<evidence type="ECO:0000313" key="3">
    <source>
        <dbReference type="Proteomes" id="UP001158576"/>
    </source>
</evidence>
<feature type="region of interest" description="Disordered" evidence="1">
    <location>
        <begin position="136"/>
        <end position="165"/>
    </location>
</feature>
<evidence type="ECO:0000313" key="2">
    <source>
        <dbReference type="EMBL" id="CAG5105577.1"/>
    </source>
</evidence>
<sequence length="321" mass="35974">MNRAEKDPITNTTRIQGCLHCGFKFDLAVRREVILKKCSHQMCLKCLVSNPNKLGGIGWLAKESEALEVNGETQKDKEKVTDWPIDFLCVFCGKSHLFSTLDIVFVEKGEQRDLSQASASSFETPSVESIRHVQEADLESNPASPQSGDPDANKEDNEINSPAKKRAKLAMPDYSSIYDHLFDLPPPDLNKISTIETCHFEGDEEEDRPPFAVRMPRLPYNDPKQTTAAALIRNLIWLFSYYDAYSDGKVPIREIKYVLNTAVDMVKTRDRAINQYPGPSPTPEAPLINISANLEHQVTRLHDFVLTGGLRPNNETGGAKK</sequence>
<evidence type="ECO:0000256" key="1">
    <source>
        <dbReference type="SAM" id="MobiDB-lite"/>
    </source>
</evidence>
<dbReference type="Proteomes" id="UP001158576">
    <property type="component" value="Chromosome 1"/>
</dbReference>
<dbReference type="EMBL" id="OU015566">
    <property type="protein sequence ID" value="CAG5105577.1"/>
    <property type="molecule type" value="Genomic_DNA"/>
</dbReference>